<keyword evidence="10" id="KW-0812">Transmembrane</keyword>
<dbReference type="InterPro" id="IPR036890">
    <property type="entry name" value="HATPase_C_sf"/>
</dbReference>
<evidence type="ECO:0000256" key="10">
    <source>
        <dbReference type="SAM" id="Phobius"/>
    </source>
</evidence>
<dbReference type="Pfam" id="PF02518">
    <property type="entry name" value="HATPase_c"/>
    <property type="match status" value="1"/>
</dbReference>
<dbReference type="SMART" id="SM00387">
    <property type="entry name" value="HATPase_c"/>
    <property type="match status" value="1"/>
</dbReference>
<dbReference type="SUPFAM" id="SSF55874">
    <property type="entry name" value="ATPase domain of HSP90 chaperone/DNA topoisomerase II/histidine kinase"/>
    <property type="match status" value="1"/>
</dbReference>
<keyword evidence="8" id="KW-0902">Two-component regulatory system</keyword>
<feature type="transmembrane region" description="Helical" evidence="10">
    <location>
        <begin position="101"/>
        <end position="121"/>
    </location>
</feature>
<evidence type="ECO:0000256" key="6">
    <source>
        <dbReference type="ARBA" id="ARBA00022777"/>
    </source>
</evidence>
<evidence type="ECO:0000313" key="13">
    <source>
        <dbReference type="Proteomes" id="UP000292373"/>
    </source>
</evidence>
<evidence type="ECO:0000256" key="9">
    <source>
        <dbReference type="SAM" id="MobiDB-lite"/>
    </source>
</evidence>
<dbReference type="Proteomes" id="UP000292373">
    <property type="component" value="Unassembled WGS sequence"/>
</dbReference>
<accession>A0A4V2JSA1</accession>
<dbReference type="Pfam" id="PF23539">
    <property type="entry name" value="DUF7134"/>
    <property type="match status" value="1"/>
</dbReference>
<dbReference type="AlphaFoldDB" id="A0A4V2JSA1"/>
<feature type="region of interest" description="Disordered" evidence="9">
    <location>
        <begin position="1"/>
        <end position="73"/>
    </location>
</feature>
<gene>
    <name evidence="12" type="ORF">ET989_12240</name>
</gene>
<dbReference type="InterPro" id="IPR003594">
    <property type="entry name" value="HATPase_dom"/>
</dbReference>
<proteinExistence type="predicted"/>
<evidence type="ECO:0000256" key="3">
    <source>
        <dbReference type="ARBA" id="ARBA00022553"/>
    </source>
</evidence>
<dbReference type="InterPro" id="IPR055558">
    <property type="entry name" value="DUF7134"/>
</dbReference>
<protein>
    <recommendedName>
        <fullName evidence="2">histidine kinase</fullName>
        <ecNumber evidence="2">2.7.13.3</ecNumber>
    </recommendedName>
</protein>
<dbReference type="Pfam" id="PF07730">
    <property type="entry name" value="HisKA_3"/>
    <property type="match status" value="1"/>
</dbReference>
<evidence type="ECO:0000313" key="12">
    <source>
        <dbReference type="EMBL" id="TBT83235.1"/>
    </source>
</evidence>
<evidence type="ECO:0000256" key="2">
    <source>
        <dbReference type="ARBA" id="ARBA00012438"/>
    </source>
</evidence>
<feature type="domain" description="Histidine kinase/HSP90-like ATPase" evidence="11">
    <location>
        <begin position="388"/>
        <end position="482"/>
    </location>
</feature>
<evidence type="ECO:0000259" key="11">
    <source>
        <dbReference type="SMART" id="SM00387"/>
    </source>
</evidence>
<dbReference type="EC" id="2.7.13.3" evidence="2"/>
<comment type="catalytic activity">
    <reaction evidence="1">
        <text>ATP + protein L-histidine = ADP + protein N-phospho-L-histidine.</text>
        <dbReference type="EC" id="2.7.13.3"/>
    </reaction>
</comment>
<dbReference type="Gene3D" id="3.30.565.10">
    <property type="entry name" value="Histidine kinase-like ATPase, C-terminal domain"/>
    <property type="match status" value="1"/>
</dbReference>
<keyword evidence="4" id="KW-0808">Transferase</keyword>
<keyword evidence="10" id="KW-1133">Transmembrane helix</keyword>
<dbReference type="PANTHER" id="PTHR24421">
    <property type="entry name" value="NITRATE/NITRITE SENSOR PROTEIN NARX-RELATED"/>
    <property type="match status" value="1"/>
</dbReference>
<feature type="compositionally biased region" description="Pro residues" evidence="9">
    <location>
        <begin position="57"/>
        <end position="70"/>
    </location>
</feature>
<dbReference type="EMBL" id="SDMQ01000013">
    <property type="protein sequence ID" value="TBT83235.1"/>
    <property type="molecule type" value="Genomic_DNA"/>
</dbReference>
<dbReference type="CDD" id="cd16917">
    <property type="entry name" value="HATPase_UhpB-NarQ-NarX-like"/>
    <property type="match status" value="1"/>
</dbReference>
<evidence type="ECO:0000256" key="5">
    <source>
        <dbReference type="ARBA" id="ARBA00022741"/>
    </source>
</evidence>
<dbReference type="GO" id="GO:0016020">
    <property type="term" value="C:membrane"/>
    <property type="evidence" value="ECO:0007669"/>
    <property type="project" value="InterPro"/>
</dbReference>
<dbReference type="GO" id="GO:0000155">
    <property type="term" value="F:phosphorelay sensor kinase activity"/>
    <property type="evidence" value="ECO:0007669"/>
    <property type="project" value="InterPro"/>
</dbReference>
<keyword evidence="10" id="KW-0472">Membrane</keyword>
<keyword evidence="3" id="KW-0597">Phosphoprotein</keyword>
<keyword evidence="13" id="KW-1185">Reference proteome</keyword>
<evidence type="ECO:0000256" key="8">
    <source>
        <dbReference type="ARBA" id="ARBA00023012"/>
    </source>
</evidence>
<feature type="transmembrane region" description="Helical" evidence="10">
    <location>
        <begin position="196"/>
        <end position="212"/>
    </location>
</feature>
<feature type="compositionally biased region" description="Low complexity" evidence="9">
    <location>
        <begin position="44"/>
        <end position="56"/>
    </location>
</feature>
<sequence>MKNQPTMPRRFLGRASATRRAEVMPSPRASGWRTDRWPRPTPGRPARGPRGGAAARLPPPARAPTPPPLPLSRRPLYARPTLGPMSMVDVVFPPGASQRDWVSDGILAVSLTLVSIVPYLVGLEQPIEYSALVALSASFTLPLVLRRHAPLAMLALSTLAGIFQLILVPVPTVSLVAVPVIAYSIARWVPGSLARSVLVVGAFASVLGPMRWVPGSDTNPSADILFWGACLGAVLTPYAIGRRTREVAEARAHQVQTAEERYTLLLAEREQQTKLAEASTRAMIARELHDIVAHSLSVMIVQAEGGRAAATRKPEVAAEALDTIAETGREALHEMRRIVGVLRSDPSSPEQPDYAPMPTLRDIPDLVARTSDRARLVVHGTAFPVTQALALTLYRVAQEALTNFLKHAGPDAHATVTLTWSSGAITVDVIDDGEGIENPTDGGGNGLRGMYERVTSMGGTLTAGPRAGRPGFRVTATIPVHGNANRPLPRRS</sequence>
<dbReference type="Gene3D" id="1.20.5.1930">
    <property type="match status" value="1"/>
</dbReference>
<evidence type="ECO:0000256" key="7">
    <source>
        <dbReference type="ARBA" id="ARBA00022840"/>
    </source>
</evidence>
<name>A0A4V2JSA1_9ACTN</name>
<keyword evidence="5" id="KW-0547">Nucleotide-binding</keyword>
<evidence type="ECO:0000256" key="4">
    <source>
        <dbReference type="ARBA" id="ARBA00022679"/>
    </source>
</evidence>
<organism evidence="12 13">
    <name type="scientific">Propioniciclava sinopodophylli</name>
    <dbReference type="NCBI Taxonomy" id="1837344"/>
    <lineage>
        <taxon>Bacteria</taxon>
        <taxon>Bacillati</taxon>
        <taxon>Actinomycetota</taxon>
        <taxon>Actinomycetes</taxon>
        <taxon>Propionibacteriales</taxon>
        <taxon>Propionibacteriaceae</taxon>
        <taxon>Propioniciclava</taxon>
    </lineage>
</organism>
<evidence type="ECO:0000256" key="1">
    <source>
        <dbReference type="ARBA" id="ARBA00000085"/>
    </source>
</evidence>
<dbReference type="GO" id="GO:0005524">
    <property type="term" value="F:ATP binding"/>
    <property type="evidence" value="ECO:0007669"/>
    <property type="project" value="UniProtKB-KW"/>
</dbReference>
<feature type="transmembrane region" description="Helical" evidence="10">
    <location>
        <begin position="224"/>
        <end position="241"/>
    </location>
</feature>
<dbReference type="PANTHER" id="PTHR24421:SF10">
    <property type="entry name" value="NITRATE_NITRITE SENSOR PROTEIN NARQ"/>
    <property type="match status" value="1"/>
</dbReference>
<dbReference type="InterPro" id="IPR011712">
    <property type="entry name" value="Sig_transdc_His_kin_sub3_dim/P"/>
</dbReference>
<comment type="caution">
    <text evidence="12">The sequence shown here is derived from an EMBL/GenBank/DDBJ whole genome shotgun (WGS) entry which is preliminary data.</text>
</comment>
<dbReference type="GO" id="GO:0046983">
    <property type="term" value="F:protein dimerization activity"/>
    <property type="evidence" value="ECO:0007669"/>
    <property type="project" value="InterPro"/>
</dbReference>
<reference evidence="12 13" key="1">
    <citation type="submission" date="2019-01" db="EMBL/GenBank/DDBJ databases">
        <title>Lactibacter flavus gen. nov., sp. nov., a novel bacterium of the family Propionibacteriaceae isolated from raw milk and dairy products.</title>
        <authorList>
            <person name="Huptas C."/>
            <person name="Wenning M."/>
            <person name="Breitenwieser F."/>
            <person name="Doll E."/>
            <person name="Von Neubeck M."/>
            <person name="Busse H.-J."/>
            <person name="Scherer S."/>
        </authorList>
    </citation>
    <scope>NUCLEOTIDE SEQUENCE [LARGE SCALE GENOMIC DNA]</scope>
    <source>
        <strain evidence="12 13">KCTC 33808</strain>
    </source>
</reference>
<keyword evidence="6 12" id="KW-0418">Kinase</keyword>
<feature type="transmembrane region" description="Helical" evidence="10">
    <location>
        <begin position="173"/>
        <end position="189"/>
    </location>
</feature>
<dbReference type="InterPro" id="IPR050482">
    <property type="entry name" value="Sensor_HK_TwoCompSys"/>
</dbReference>
<keyword evidence="7" id="KW-0067">ATP-binding</keyword>